<sequence>MADGSPHEGNLEPEGVIMEIRAIECASAHVSDFGRLSVQIDAAEVIAGDRPGGPSFGDVMAVRSLEAQLPALQPQTLDDWQWLARRLARALEGGWEDMAVPLIRLASADRFAA</sequence>
<dbReference type="KEGG" id="cna:AB433_08680"/>
<dbReference type="Proteomes" id="UP000035287">
    <property type="component" value="Chromosome"/>
</dbReference>
<evidence type="ECO:0000313" key="1">
    <source>
        <dbReference type="EMBL" id="AKM10034.1"/>
    </source>
</evidence>
<dbReference type="PATRIC" id="fig|1348774.3.peg.1820"/>
<gene>
    <name evidence="1" type="ORF">AB433_08680</name>
</gene>
<dbReference type="EMBL" id="CP011770">
    <property type="protein sequence ID" value="AKM10034.1"/>
    <property type="molecule type" value="Genomic_DNA"/>
</dbReference>
<reference evidence="1 2" key="1">
    <citation type="submission" date="2015-06" db="EMBL/GenBank/DDBJ databases">
        <authorList>
            <person name="Zeng Y."/>
            <person name="Huang Y."/>
        </authorList>
    </citation>
    <scope>NUCLEOTIDE SEQUENCE [LARGE SCALE GENOMIC DNA]</scope>
    <source>
        <strain evidence="1 2">PQ-2</strain>
    </source>
</reference>
<accession>A0A0G3XHH3</accession>
<dbReference type="AlphaFoldDB" id="A0A0G3XHH3"/>
<protein>
    <submittedName>
        <fullName evidence="1">Uncharacterized protein</fullName>
    </submittedName>
</protein>
<evidence type="ECO:0000313" key="2">
    <source>
        <dbReference type="Proteomes" id="UP000035287"/>
    </source>
</evidence>
<organism evidence="1 2">
    <name type="scientific">Croceicoccus naphthovorans</name>
    <dbReference type="NCBI Taxonomy" id="1348774"/>
    <lineage>
        <taxon>Bacteria</taxon>
        <taxon>Pseudomonadati</taxon>
        <taxon>Pseudomonadota</taxon>
        <taxon>Alphaproteobacteria</taxon>
        <taxon>Sphingomonadales</taxon>
        <taxon>Erythrobacteraceae</taxon>
        <taxon>Croceicoccus</taxon>
    </lineage>
</organism>
<keyword evidence="2" id="KW-1185">Reference proteome</keyword>
<proteinExistence type="predicted"/>
<name>A0A0G3XHH3_9SPHN</name>